<dbReference type="STRING" id="2594813.A0A395MS26"/>
<keyword evidence="2" id="KW-1185">Reference proteome</keyword>
<sequence>MERFRRVKNFAKAKVVVYKLRAEAKIADDWDPNKMVVPVPVQRLKGTLRMLLVRIRSVNLTLGGSSEMEVTEKELRSEQHVVTLAIHPTPLEAGKVHPKPYYRGPQHGTWNNCHELHSFSVYAKWQDEQAQQWYSYPIQSQFLYFSYSKAF</sequence>
<comment type="caution">
    <text evidence="1">The sequence shown here is derived from an EMBL/GenBank/DDBJ whole genome shotgun (WGS) entry which is preliminary data.</text>
</comment>
<gene>
    <name evidence="1" type="ORF">FIE12Z_5537</name>
</gene>
<accession>A0A395MS26</accession>
<dbReference type="AlphaFoldDB" id="A0A395MS26"/>
<name>A0A395MS26_9HYPO</name>
<evidence type="ECO:0000313" key="2">
    <source>
        <dbReference type="Proteomes" id="UP000265631"/>
    </source>
</evidence>
<evidence type="ECO:0000313" key="1">
    <source>
        <dbReference type="EMBL" id="RFN50223.1"/>
    </source>
</evidence>
<proteinExistence type="predicted"/>
<dbReference type="EMBL" id="PXXK01000143">
    <property type="protein sequence ID" value="RFN50223.1"/>
    <property type="molecule type" value="Genomic_DNA"/>
</dbReference>
<dbReference type="Proteomes" id="UP000265631">
    <property type="component" value="Unassembled WGS sequence"/>
</dbReference>
<reference evidence="1 2" key="1">
    <citation type="journal article" date="2018" name="PLoS Pathog.">
        <title>Evolution of structural diversity of trichothecenes, a family of toxins produced by plant pathogenic and entomopathogenic fungi.</title>
        <authorList>
            <person name="Proctor R.H."/>
            <person name="McCormick S.P."/>
            <person name="Kim H.S."/>
            <person name="Cardoza R.E."/>
            <person name="Stanley A.M."/>
            <person name="Lindo L."/>
            <person name="Kelly A."/>
            <person name="Brown D.W."/>
            <person name="Lee T."/>
            <person name="Vaughan M.M."/>
            <person name="Alexander N.J."/>
            <person name="Busman M."/>
            <person name="Gutierrez S."/>
        </authorList>
    </citation>
    <scope>NUCLEOTIDE SEQUENCE [LARGE SCALE GENOMIC DNA]</scope>
    <source>
        <strain evidence="1 2">NRRL 13405</strain>
    </source>
</reference>
<organism evidence="1 2">
    <name type="scientific">Fusarium flagelliforme</name>
    <dbReference type="NCBI Taxonomy" id="2675880"/>
    <lineage>
        <taxon>Eukaryota</taxon>
        <taxon>Fungi</taxon>
        <taxon>Dikarya</taxon>
        <taxon>Ascomycota</taxon>
        <taxon>Pezizomycotina</taxon>
        <taxon>Sordariomycetes</taxon>
        <taxon>Hypocreomycetidae</taxon>
        <taxon>Hypocreales</taxon>
        <taxon>Nectriaceae</taxon>
        <taxon>Fusarium</taxon>
        <taxon>Fusarium incarnatum-equiseti species complex</taxon>
    </lineage>
</organism>
<protein>
    <submittedName>
        <fullName evidence="1">Uncharacterized protein</fullName>
    </submittedName>
</protein>